<keyword evidence="7" id="KW-1185">Reference proteome</keyword>
<gene>
    <name evidence="4" type="ORF">B0I24_10524</name>
    <name evidence="5" type="ORF">CWE07_07595</name>
</gene>
<dbReference type="CDD" id="cd00156">
    <property type="entry name" value="REC"/>
    <property type="match status" value="1"/>
</dbReference>
<evidence type="ECO:0000313" key="4">
    <source>
        <dbReference type="EMBL" id="RAJ98274.1"/>
    </source>
</evidence>
<dbReference type="EMBL" id="PIPK01000005">
    <property type="protein sequence ID" value="RUO24892.1"/>
    <property type="molecule type" value="Genomic_DNA"/>
</dbReference>
<dbReference type="Pfam" id="PF00072">
    <property type="entry name" value="Response_reg"/>
    <property type="match status" value="1"/>
</dbReference>
<evidence type="ECO:0000256" key="2">
    <source>
        <dbReference type="PROSITE-ProRule" id="PRU00339"/>
    </source>
</evidence>
<dbReference type="Proteomes" id="UP000249203">
    <property type="component" value="Unassembled WGS sequence"/>
</dbReference>
<dbReference type="InterPro" id="IPR001789">
    <property type="entry name" value="Sig_transdc_resp-reg_receiver"/>
</dbReference>
<dbReference type="SUPFAM" id="SSF52172">
    <property type="entry name" value="CheY-like"/>
    <property type="match status" value="1"/>
</dbReference>
<dbReference type="GO" id="GO:0000160">
    <property type="term" value="P:phosphorelay signal transduction system"/>
    <property type="evidence" value="ECO:0007669"/>
    <property type="project" value="InterPro"/>
</dbReference>
<evidence type="ECO:0000313" key="6">
    <source>
        <dbReference type="Proteomes" id="UP000249203"/>
    </source>
</evidence>
<dbReference type="EMBL" id="QLMD01000005">
    <property type="protein sequence ID" value="RAJ98274.1"/>
    <property type="molecule type" value="Genomic_DNA"/>
</dbReference>
<evidence type="ECO:0000259" key="3">
    <source>
        <dbReference type="PROSITE" id="PS50110"/>
    </source>
</evidence>
<evidence type="ECO:0000256" key="1">
    <source>
        <dbReference type="PROSITE-ProRule" id="PRU00169"/>
    </source>
</evidence>
<dbReference type="PROSITE" id="PS50005">
    <property type="entry name" value="TPR"/>
    <property type="match status" value="1"/>
</dbReference>
<protein>
    <submittedName>
        <fullName evidence="4">Response regulator receiver domain-containing protein</fullName>
    </submittedName>
</protein>
<feature type="domain" description="Response regulatory" evidence="3">
    <location>
        <begin position="2"/>
        <end position="122"/>
    </location>
</feature>
<proteinExistence type="predicted"/>
<dbReference type="OrthoDB" id="6402798at2"/>
<evidence type="ECO:0000313" key="5">
    <source>
        <dbReference type="EMBL" id="RUO24892.1"/>
    </source>
</evidence>
<name>A0A327X1V1_9GAMM</name>
<dbReference type="AlphaFoldDB" id="A0A327X1V1"/>
<comment type="caution">
    <text evidence="4">The sequence shown here is derived from an EMBL/GenBank/DDBJ whole genome shotgun (WGS) entry which is preliminary data.</text>
</comment>
<dbReference type="RefSeq" id="WP_111569130.1">
    <property type="nucleotide sequence ID" value="NZ_PIPK01000005.1"/>
</dbReference>
<keyword evidence="2" id="KW-0802">TPR repeat</keyword>
<dbReference type="InterPro" id="IPR011006">
    <property type="entry name" value="CheY-like_superfamily"/>
</dbReference>
<dbReference type="Gene3D" id="3.40.50.2300">
    <property type="match status" value="1"/>
</dbReference>
<dbReference type="PROSITE" id="PS50110">
    <property type="entry name" value="RESPONSE_REGULATORY"/>
    <property type="match status" value="1"/>
</dbReference>
<dbReference type="InterPro" id="IPR019734">
    <property type="entry name" value="TPR_rpt"/>
</dbReference>
<comment type="caution">
    <text evidence="1">Lacks conserved residue(s) required for the propagation of feature annotation.</text>
</comment>
<dbReference type="Proteomes" id="UP000287865">
    <property type="component" value="Unassembled WGS sequence"/>
</dbReference>
<feature type="repeat" description="TPR" evidence="2">
    <location>
        <begin position="438"/>
        <end position="471"/>
    </location>
</feature>
<accession>A0A327X1V1</accession>
<evidence type="ECO:0000313" key="7">
    <source>
        <dbReference type="Proteomes" id="UP000287865"/>
    </source>
</evidence>
<sequence length="498" mass="55932">MKVIIVEDNVETLGVLRDFVRAIDANYEVQLHASGAALMERKDKIQADLIILGYDLGPSVKGTELLHYLEWRQGISAKTHVIFLSNTIHLAKRQAPLRFTQTEFREKPMSLGHLQASIAWVKENQATFSSVFYLIDKQKWLPAFNSLQLCKANCPPHLQQQAWLLECMLLLKLGQFAKVIRRYQLIQDYCWARAIKLRALFSLGQYKAGRHLFNSMASQDAYYSATLALVNQLSIASGQLADLQMPASLKESELSLFECECKAIVLTYQRQTNDGLAYLNNKLKRAKRGSHQAYFYAVAILKTVLLGVFKEPTVEHAKAQLGAMQVALNIVTAQQHGRDKELNESLWPALLEHFEAGTITAASDTQLKVGEPTQDASPISLLVRMYLHWIAHSEVQICQVQACVNLIQQQGATSRATSNQLLLELMLGMMLPEPSQRVRLADALGTSLFKQAQFDIAAYAWHRAVRLAPQNPALAQKLSACMQRLEVKQFLPQETTAS</sequence>
<reference evidence="4 6" key="2">
    <citation type="submission" date="2018-06" db="EMBL/GenBank/DDBJ databases">
        <title>Genomic Encyclopedia of Type Strains, Phase III (KMG-III): the genomes of soil and plant-associated and newly described type strains.</title>
        <authorList>
            <person name="Whitman W."/>
        </authorList>
    </citation>
    <scope>NUCLEOTIDE SEQUENCE [LARGE SCALE GENOMIC DNA]</scope>
    <source>
        <strain evidence="4 6">CGMCC 1.15366</strain>
    </source>
</reference>
<reference evidence="5 7" key="1">
    <citation type="journal article" date="2018" name="Front. Microbiol.">
        <title>Genome-Based Analysis Reveals the Taxonomy and Diversity of the Family Idiomarinaceae.</title>
        <authorList>
            <person name="Liu Y."/>
            <person name="Lai Q."/>
            <person name="Shao Z."/>
        </authorList>
    </citation>
    <scope>NUCLEOTIDE SEQUENCE [LARGE SCALE GENOMIC DNA]</scope>
    <source>
        <strain evidence="5 7">CF12-14</strain>
    </source>
</reference>
<organism evidence="4 6">
    <name type="scientific">Aliidiomarina maris</name>
    <dbReference type="NCBI Taxonomy" id="531312"/>
    <lineage>
        <taxon>Bacteria</taxon>
        <taxon>Pseudomonadati</taxon>
        <taxon>Pseudomonadota</taxon>
        <taxon>Gammaproteobacteria</taxon>
        <taxon>Alteromonadales</taxon>
        <taxon>Idiomarinaceae</taxon>
        <taxon>Aliidiomarina</taxon>
    </lineage>
</organism>